<dbReference type="PROSITE" id="PS50043">
    <property type="entry name" value="HTH_LUXR_2"/>
    <property type="match status" value="1"/>
</dbReference>
<evidence type="ECO:0000259" key="3">
    <source>
        <dbReference type="PROSITE" id="PS50043"/>
    </source>
</evidence>
<dbReference type="InterPro" id="IPR001789">
    <property type="entry name" value="Sig_transdc_resp-reg_receiver"/>
</dbReference>
<name>A0A2H4SU03_CORMI</name>
<proteinExistence type="predicted"/>
<dbReference type="PANTHER" id="PTHR43214">
    <property type="entry name" value="TWO-COMPONENT RESPONSE REGULATOR"/>
    <property type="match status" value="1"/>
</dbReference>
<keyword evidence="2" id="KW-0597">Phosphoprotein</keyword>
<dbReference type="VEuPathDB" id="FungiDB:CCM_03657"/>
<dbReference type="OrthoDB" id="4863701at2759"/>
<dbReference type="AlphaFoldDB" id="A0A2H4SU03"/>
<evidence type="ECO:0000259" key="4">
    <source>
        <dbReference type="PROSITE" id="PS50110"/>
    </source>
</evidence>
<feature type="domain" description="Response regulatory" evidence="4">
    <location>
        <begin position="13"/>
        <end position="130"/>
    </location>
</feature>
<keyword evidence="1" id="KW-0238">DNA-binding</keyword>
<organism evidence="5 6">
    <name type="scientific">Cordyceps militaris</name>
    <name type="common">Caterpillar fungus</name>
    <name type="synonym">Clavaria militaris</name>
    <dbReference type="NCBI Taxonomy" id="73501"/>
    <lineage>
        <taxon>Eukaryota</taxon>
        <taxon>Fungi</taxon>
        <taxon>Dikarya</taxon>
        <taxon>Ascomycota</taxon>
        <taxon>Pezizomycotina</taxon>
        <taxon>Sordariomycetes</taxon>
        <taxon>Hypocreomycetidae</taxon>
        <taxon>Hypocreales</taxon>
        <taxon>Cordycipitaceae</taxon>
        <taxon>Cordyceps</taxon>
    </lineage>
</organism>
<dbReference type="GO" id="GO:0003677">
    <property type="term" value="F:DNA binding"/>
    <property type="evidence" value="ECO:0007669"/>
    <property type="project" value="UniProtKB-KW"/>
</dbReference>
<dbReference type="Gene3D" id="3.40.50.2300">
    <property type="match status" value="1"/>
</dbReference>
<dbReference type="InterPro" id="IPR016032">
    <property type="entry name" value="Sig_transdc_resp-reg_C-effctor"/>
</dbReference>
<gene>
    <name evidence="5" type="ORF">A9K55_001134</name>
</gene>
<dbReference type="PANTHER" id="PTHR43214:SF17">
    <property type="entry name" value="TRANSCRIPTIONAL REGULATORY PROTEIN RCSB"/>
    <property type="match status" value="1"/>
</dbReference>
<evidence type="ECO:0000256" key="1">
    <source>
        <dbReference type="ARBA" id="ARBA00023125"/>
    </source>
</evidence>
<dbReference type="GO" id="GO:0000160">
    <property type="term" value="P:phosphorelay signal transduction system"/>
    <property type="evidence" value="ECO:0007669"/>
    <property type="project" value="InterPro"/>
</dbReference>
<evidence type="ECO:0000256" key="2">
    <source>
        <dbReference type="PROSITE-ProRule" id="PRU00169"/>
    </source>
</evidence>
<reference evidence="5 6" key="1">
    <citation type="journal article" date="2017" name="BMC Genomics">
        <title>Chromosome level assembly and secondary metabolite potential of the parasitic fungus Cordyceps militaris.</title>
        <authorList>
            <person name="Kramer G.J."/>
            <person name="Nodwell J.R."/>
        </authorList>
    </citation>
    <scope>NUCLEOTIDE SEQUENCE [LARGE SCALE GENOMIC DNA]</scope>
    <source>
        <strain evidence="5 6">ATCC 34164</strain>
    </source>
</reference>
<dbReference type="EMBL" id="CP023327">
    <property type="protein sequence ID" value="ATY66589.1"/>
    <property type="molecule type" value="Genomic_DNA"/>
</dbReference>
<dbReference type="Gene3D" id="1.10.10.10">
    <property type="entry name" value="Winged helix-like DNA-binding domain superfamily/Winged helix DNA-binding domain"/>
    <property type="match status" value="1"/>
</dbReference>
<dbReference type="SUPFAM" id="SSF52172">
    <property type="entry name" value="CheY-like"/>
    <property type="match status" value="1"/>
</dbReference>
<dbReference type="VEuPathDB" id="FungiDB:A9K55_001134"/>
<dbReference type="SMART" id="SM00421">
    <property type="entry name" value="HTH_LUXR"/>
    <property type="match status" value="1"/>
</dbReference>
<dbReference type="InterPro" id="IPR011006">
    <property type="entry name" value="CheY-like_superfamily"/>
</dbReference>
<dbReference type="CDD" id="cd06170">
    <property type="entry name" value="LuxR_C_like"/>
    <property type="match status" value="1"/>
</dbReference>
<dbReference type="InterPro" id="IPR000792">
    <property type="entry name" value="Tscrpt_reg_LuxR_C"/>
</dbReference>
<dbReference type="Proteomes" id="UP000323067">
    <property type="component" value="Chromosome ii"/>
</dbReference>
<dbReference type="InterPro" id="IPR036388">
    <property type="entry name" value="WH-like_DNA-bd_sf"/>
</dbReference>
<evidence type="ECO:0000313" key="5">
    <source>
        <dbReference type="EMBL" id="ATY66589.1"/>
    </source>
</evidence>
<evidence type="ECO:0000313" key="6">
    <source>
        <dbReference type="Proteomes" id="UP000323067"/>
    </source>
</evidence>
<dbReference type="PROSITE" id="PS50110">
    <property type="entry name" value="RESPONSE_REGULATORY"/>
    <property type="match status" value="1"/>
</dbReference>
<feature type="domain" description="HTH luxR-type" evidence="3">
    <location>
        <begin position="138"/>
        <end position="203"/>
    </location>
</feature>
<accession>A0A2H4SU03</accession>
<feature type="modified residue" description="4-aspartylphosphate" evidence="2">
    <location>
        <position position="65"/>
    </location>
</feature>
<sequence>MATTPAFTGRALRIVLADGEPHVIAAFQKAFSSSDTYPTIVGTASTRAELTAALGAQRCDAVLLDMGSFGESSVLEAIQDGGLGEVPVIYLSHSPASDTLENIVLRKTAAGVVKKDDKTEQLVYAIEAILEGAPDETAGVNPNRLTAREREVLRYLLEAMTTAEIASEVHRSLKTIAALKQSGCDKLGVQSIAGLFKLKDRIL</sequence>
<dbReference type="InterPro" id="IPR039420">
    <property type="entry name" value="WalR-like"/>
</dbReference>
<dbReference type="SUPFAM" id="SSF46894">
    <property type="entry name" value="C-terminal effector domain of the bipartite response regulators"/>
    <property type="match status" value="1"/>
</dbReference>
<dbReference type="GO" id="GO:0006355">
    <property type="term" value="P:regulation of DNA-templated transcription"/>
    <property type="evidence" value="ECO:0007669"/>
    <property type="project" value="InterPro"/>
</dbReference>
<protein>
    <submittedName>
        <fullName evidence="5">Capsular synthesis regulator component B</fullName>
    </submittedName>
</protein>
<dbReference type="Pfam" id="PF00196">
    <property type="entry name" value="GerE"/>
    <property type="match status" value="1"/>
</dbReference>